<feature type="transmembrane region" description="Helical" evidence="8">
    <location>
        <begin position="392"/>
        <end position="414"/>
    </location>
</feature>
<evidence type="ECO:0000256" key="1">
    <source>
        <dbReference type="ARBA" id="ARBA00004651"/>
    </source>
</evidence>
<dbReference type="PANTHER" id="PTHR42643:SF42">
    <property type="entry name" value="IONOTROPIC GLUTAMATE RECEPTOR L-GLUTAMATE AND GLYCINE-BINDING DOMAIN-CONTAINING PROTEIN"/>
    <property type="match status" value="1"/>
</dbReference>
<evidence type="ECO:0000256" key="2">
    <source>
        <dbReference type="ARBA" id="ARBA00022475"/>
    </source>
</evidence>
<keyword evidence="3 8" id="KW-0812">Transmembrane</keyword>
<dbReference type="EMBL" id="UFQT01000683">
    <property type="protein sequence ID" value="SSX26538.1"/>
    <property type="molecule type" value="Genomic_DNA"/>
</dbReference>
<evidence type="ECO:0000256" key="4">
    <source>
        <dbReference type="ARBA" id="ARBA00022989"/>
    </source>
</evidence>
<dbReference type="AlphaFoldDB" id="A0A336MKG4"/>
<dbReference type="VEuPathDB" id="VectorBase:CSON013543"/>
<keyword evidence="6" id="KW-0675">Receptor</keyword>
<dbReference type="GO" id="GO:0015276">
    <property type="term" value="F:ligand-gated monoatomic ion channel activity"/>
    <property type="evidence" value="ECO:0007669"/>
    <property type="project" value="InterPro"/>
</dbReference>
<keyword evidence="5 8" id="KW-0472">Membrane</keyword>
<dbReference type="GO" id="GO:0005886">
    <property type="term" value="C:plasma membrane"/>
    <property type="evidence" value="ECO:0007669"/>
    <property type="project" value="UniProtKB-SubCell"/>
</dbReference>
<dbReference type="SUPFAM" id="SSF53850">
    <property type="entry name" value="Periplasmic binding protein-like II"/>
    <property type="match status" value="1"/>
</dbReference>
<dbReference type="InterPro" id="IPR052192">
    <property type="entry name" value="Insect_Ionotropic_Sensory_Rcpt"/>
</dbReference>
<reference evidence="10" key="1">
    <citation type="submission" date="2018-04" db="EMBL/GenBank/DDBJ databases">
        <authorList>
            <person name="Go L.Y."/>
            <person name="Mitchell J.A."/>
        </authorList>
    </citation>
    <scope>NUCLEOTIDE SEQUENCE</scope>
    <source>
        <tissue evidence="10">Whole organism</tissue>
    </source>
</reference>
<evidence type="ECO:0000259" key="9">
    <source>
        <dbReference type="Pfam" id="PF24576"/>
    </source>
</evidence>
<dbReference type="EMBL" id="UFQS01000683">
    <property type="protein sequence ID" value="SSX06184.1"/>
    <property type="molecule type" value="Genomic_DNA"/>
</dbReference>
<dbReference type="PANTHER" id="PTHR42643">
    <property type="entry name" value="IONOTROPIC RECEPTOR 20A-RELATED"/>
    <property type="match status" value="1"/>
</dbReference>
<evidence type="ECO:0000256" key="6">
    <source>
        <dbReference type="ARBA" id="ARBA00023170"/>
    </source>
</evidence>
<dbReference type="Gene3D" id="3.40.190.10">
    <property type="entry name" value="Periplasmic binding protein-like II"/>
    <property type="match status" value="1"/>
</dbReference>
<evidence type="ECO:0000256" key="3">
    <source>
        <dbReference type="ARBA" id="ARBA00022692"/>
    </source>
</evidence>
<keyword evidence="4 8" id="KW-1133">Transmembrane helix</keyword>
<keyword evidence="7" id="KW-0325">Glycoprotein</keyword>
<protein>
    <submittedName>
        <fullName evidence="11">CSON013543 protein</fullName>
    </submittedName>
</protein>
<evidence type="ECO:0000256" key="8">
    <source>
        <dbReference type="SAM" id="Phobius"/>
    </source>
</evidence>
<evidence type="ECO:0000256" key="7">
    <source>
        <dbReference type="ARBA" id="ARBA00023180"/>
    </source>
</evidence>
<evidence type="ECO:0000256" key="5">
    <source>
        <dbReference type="ARBA" id="ARBA00023136"/>
    </source>
</evidence>
<feature type="domain" description="Ionotropic receptor 75a N-terminal" evidence="9">
    <location>
        <begin position="120"/>
        <end position="241"/>
    </location>
</feature>
<evidence type="ECO:0000313" key="10">
    <source>
        <dbReference type="EMBL" id="SSX06184.1"/>
    </source>
</evidence>
<dbReference type="Pfam" id="PF24576">
    <property type="entry name" value="IR75A_N"/>
    <property type="match status" value="1"/>
</dbReference>
<organism evidence="11">
    <name type="scientific">Culicoides sonorensis</name>
    <name type="common">Biting midge</name>
    <dbReference type="NCBI Taxonomy" id="179676"/>
    <lineage>
        <taxon>Eukaryota</taxon>
        <taxon>Metazoa</taxon>
        <taxon>Ecdysozoa</taxon>
        <taxon>Arthropoda</taxon>
        <taxon>Hexapoda</taxon>
        <taxon>Insecta</taxon>
        <taxon>Pterygota</taxon>
        <taxon>Neoptera</taxon>
        <taxon>Endopterygota</taxon>
        <taxon>Diptera</taxon>
        <taxon>Nematocera</taxon>
        <taxon>Chironomoidea</taxon>
        <taxon>Ceratopogonidae</taxon>
        <taxon>Ceratopogoninae</taxon>
        <taxon>Culicoides</taxon>
        <taxon>Monoculicoides</taxon>
    </lineage>
</organism>
<sequence length="457" mass="52502">MSCSNADTSAILLRSGLVGMMATSSTIRLHRRAVKCARGLKTGADSHHYENFTQKRKQSRITSSKVENMALNVIRVQISIIFSVLMLIASVSSKIHAQAEQNPDTIKIFQVVSQYLNAVNLKICTILMSTESEMEDKIDDITLSNFSSPQTVLLHLVQSESQSSDFLGAASLRLLFNASFHWIITGTNLSTTLIETYFKSLNIHVDSKITVLNFFNNLDEDAGQGHQQVSFYDIWKPSHRNDPKGNPVSIFRMRHRTNMSGLPLRVMTVIQEKIHEPFQLYLKHTYNRHLDTMHRFNHAILDIFRQMYNVTFKMKRAKSWGCPTNGTWDGMVGELIRDFVDIGGSPIFYYKQRQEVVTGVGRTWIERPCFFLLQPYDPNSLRNIFILPFSTNVWICILLCSFLCVFVMIFFYYIQDKVSETMKLQNTNKQTMESVLVYYQTKGESTPNFIRIKLSCL</sequence>
<comment type="subcellular location">
    <subcellularLocation>
        <location evidence="1">Cell membrane</location>
        <topology evidence="1">Multi-pass membrane protein</topology>
    </subcellularLocation>
</comment>
<gene>
    <name evidence="11" type="primary">CSON013543</name>
</gene>
<dbReference type="InterPro" id="IPR057074">
    <property type="entry name" value="IR75A_N"/>
</dbReference>
<accession>A0A336MKG4</accession>
<proteinExistence type="predicted"/>
<name>A0A336MKG4_CULSO</name>
<evidence type="ECO:0000313" key="11">
    <source>
        <dbReference type="EMBL" id="SSX26538.1"/>
    </source>
</evidence>
<dbReference type="Gene3D" id="1.10.287.70">
    <property type="match status" value="1"/>
</dbReference>
<keyword evidence="2" id="KW-1003">Cell membrane</keyword>
<reference evidence="11" key="2">
    <citation type="submission" date="2018-07" db="EMBL/GenBank/DDBJ databases">
        <authorList>
            <person name="Quirk P.G."/>
            <person name="Krulwich T.A."/>
        </authorList>
    </citation>
    <scope>NUCLEOTIDE SEQUENCE</scope>
</reference>